<evidence type="ECO:0000313" key="2">
    <source>
        <dbReference type="EMBL" id="CAA7407228.1"/>
    </source>
</evidence>
<reference evidence="2" key="1">
    <citation type="submission" date="2020-02" db="EMBL/GenBank/DDBJ databases">
        <authorList>
            <person name="Scholz U."/>
            <person name="Mascher M."/>
            <person name="Fiebig A."/>
        </authorList>
    </citation>
    <scope>NUCLEOTIDE SEQUENCE</scope>
</reference>
<feature type="chain" id="PRO_5029815089" evidence="1">
    <location>
        <begin position="20"/>
        <end position="182"/>
    </location>
</feature>
<dbReference type="OrthoDB" id="654462at2759"/>
<accession>A0A7I8LD49</accession>
<organism evidence="2 3">
    <name type="scientific">Spirodela intermedia</name>
    <name type="common">Intermediate duckweed</name>
    <dbReference type="NCBI Taxonomy" id="51605"/>
    <lineage>
        <taxon>Eukaryota</taxon>
        <taxon>Viridiplantae</taxon>
        <taxon>Streptophyta</taxon>
        <taxon>Embryophyta</taxon>
        <taxon>Tracheophyta</taxon>
        <taxon>Spermatophyta</taxon>
        <taxon>Magnoliopsida</taxon>
        <taxon>Liliopsida</taxon>
        <taxon>Araceae</taxon>
        <taxon>Lemnoideae</taxon>
        <taxon>Spirodela</taxon>
    </lineage>
</organism>
<keyword evidence="3" id="KW-1185">Reference proteome</keyword>
<gene>
    <name evidence="2" type="ORF">SI8410_13017906</name>
</gene>
<dbReference type="Proteomes" id="UP000663760">
    <property type="component" value="Chromosome 13"/>
</dbReference>
<evidence type="ECO:0000256" key="1">
    <source>
        <dbReference type="SAM" id="SignalP"/>
    </source>
</evidence>
<sequence length="182" mass="20676">MRRASWISLGMIVTRLAWIAQRFVSSKSPTRYASAASWRADTASCAISLTRRWNGSFRISSSVLFWYLRISLRATVPGLKRWGFFTPPVAGADLRAALVASCFLGALPPVDFRAVCFVRAIRQPAAALLPSPFCRDRRSPSLCNLRRRRDICREERNRREQGFACECQRFNFSRKSGQNVIP</sequence>
<protein>
    <submittedName>
        <fullName evidence="2">Uncharacterized protein</fullName>
    </submittedName>
</protein>
<proteinExistence type="predicted"/>
<keyword evidence="1" id="KW-0732">Signal</keyword>
<evidence type="ECO:0000313" key="3">
    <source>
        <dbReference type="Proteomes" id="UP000663760"/>
    </source>
</evidence>
<name>A0A7I8LD49_SPIIN</name>
<dbReference type="EMBL" id="LR746276">
    <property type="protein sequence ID" value="CAA7407228.1"/>
    <property type="molecule type" value="Genomic_DNA"/>
</dbReference>
<feature type="signal peptide" evidence="1">
    <location>
        <begin position="1"/>
        <end position="19"/>
    </location>
</feature>
<dbReference type="AlphaFoldDB" id="A0A7I8LD49"/>